<feature type="region of interest" description="Disordered" evidence="1">
    <location>
        <begin position="1"/>
        <end position="31"/>
    </location>
</feature>
<comment type="caution">
    <text evidence="3">The sequence shown here is derived from an EMBL/GenBank/DDBJ whole genome shotgun (WGS) entry which is preliminary data.</text>
</comment>
<name>A0AAU9UTV0_EUPED</name>
<dbReference type="EMBL" id="CAKOGL010000023">
    <property type="protein sequence ID" value="CAH2101340.1"/>
    <property type="molecule type" value="Genomic_DNA"/>
</dbReference>
<dbReference type="PANTHER" id="PTHR47163">
    <property type="entry name" value="DDE_TNP_IS1595 DOMAIN-CONTAINING PROTEIN"/>
    <property type="match status" value="1"/>
</dbReference>
<dbReference type="InterPro" id="IPR053164">
    <property type="entry name" value="IS1016-like_transposase"/>
</dbReference>
<accession>A0AAU9UTV0</accession>
<dbReference type="AlphaFoldDB" id="A0AAU9UTV0"/>
<dbReference type="Pfam" id="PF12762">
    <property type="entry name" value="DDE_Tnp_IS1595"/>
    <property type="match status" value="1"/>
</dbReference>
<protein>
    <recommendedName>
        <fullName evidence="2">ISXO2-like transposase domain-containing protein</fullName>
    </recommendedName>
</protein>
<evidence type="ECO:0000313" key="3">
    <source>
        <dbReference type="EMBL" id="CAH2101340.1"/>
    </source>
</evidence>
<organism evidence="3 4">
    <name type="scientific">Euphydryas editha</name>
    <name type="common">Edith's checkerspot</name>
    <dbReference type="NCBI Taxonomy" id="104508"/>
    <lineage>
        <taxon>Eukaryota</taxon>
        <taxon>Metazoa</taxon>
        <taxon>Ecdysozoa</taxon>
        <taxon>Arthropoda</taxon>
        <taxon>Hexapoda</taxon>
        <taxon>Insecta</taxon>
        <taxon>Pterygota</taxon>
        <taxon>Neoptera</taxon>
        <taxon>Endopterygota</taxon>
        <taxon>Lepidoptera</taxon>
        <taxon>Glossata</taxon>
        <taxon>Ditrysia</taxon>
        <taxon>Papilionoidea</taxon>
        <taxon>Nymphalidae</taxon>
        <taxon>Nymphalinae</taxon>
        <taxon>Euphydryas</taxon>
    </lineage>
</organism>
<dbReference type="SMART" id="SM01126">
    <property type="entry name" value="DDE_Tnp_IS1595"/>
    <property type="match status" value="1"/>
</dbReference>
<sequence length="310" mass="36041">MSVSENPQTSTSRSEVNILEPRQSTSSGEPPAKCHLYVTEVKSMWNLIKVFRELGTREQAIAFAEERGMIPITKKCNYHKKPMLVEYSTKKTVDPFLFVNKEYAEHNRKLAEVRGHGLKILKLSCLREAVVICQIEKQIFDGKIGGPGKIVQIDESKFGKRKYNKGRHIEGHWVLGMIEDGSEDLRLVCPDNVRSAEVLLPLIEKHVTEGTIIHTDMRRAYSGLENYGFIHKTVNHSDPENPFVAPDGTHTQRIESQWRLVKRFFAKDNYNNRENFTDLIYEYLWRREMIKLKQDPFEKLIDVINYVYKQ</sequence>
<dbReference type="InterPro" id="IPR024445">
    <property type="entry name" value="Tnp_ISXO2-like"/>
</dbReference>
<dbReference type="Proteomes" id="UP001153954">
    <property type="component" value="Unassembled WGS sequence"/>
</dbReference>
<feature type="compositionally biased region" description="Polar residues" evidence="1">
    <location>
        <begin position="1"/>
        <end position="15"/>
    </location>
</feature>
<evidence type="ECO:0000256" key="1">
    <source>
        <dbReference type="SAM" id="MobiDB-lite"/>
    </source>
</evidence>
<feature type="domain" description="ISXO2-like transposase" evidence="2">
    <location>
        <begin position="143"/>
        <end position="288"/>
    </location>
</feature>
<evidence type="ECO:0000313" key="4">
    <source>
        <dbReference type="Proteomes" id="UP001153954"/>
    </source>
</evidence>
<dbReference type="PANTHER" id="PTHR47163:SF2">
    <property type="entry name" value="SI:DKEY-17M8.2"/>
    <property type="match status" value="1"/>
</dbReference>
<proteinExistence type="predicted"/>
<evidence type="ECO:0000259" key="2">
    <source>
        <dbReference type="SMART" id="SM01126"/>
    </source>
</evidence>
<reference evidence="3" key="1">
    <citation type="submission" date="2022-03" db="EMBL/GenBank/DDBJ databases">
        <authorList>
            <person name="Tunstrom K."/>
        </authorList>
    </citation>
    <scope>NUCLEOTIDE SEQUENCE</scope>
</reference>
<keyword evidence="4" id="KW-1185">Reference proteome</keyword>
<gene>
    <name evidence="3" type="ORF">EEDITHA_LOCUS16107</name>
</gene>